<dbReference type="RefSeq" id="WP_110324748.1">
    <property type="nucleotide sequence ID" value="NZ_QJKD01000013.1"/>
</dbReference>
<name>A0A2V3XYK0_9FIRM</name>
<keyword evidence="2" id="KW-1185">Reference proteome</keyword>
<accession>A0A2V3XYK0</accession>
<dbReference type="GeneID" id="86063552"/>
<gene>
    <name evidence="1" type="ORF">DFR60_11353</name>
</gene>
<protein>
    <submittedName>
        <fullName evidence="1">Uncharacterized protein</fullName>
    </submittedName>
</protein>
<organism evidence="1 2">
    <name type="scientific">Hungatella effluvii</name>
    <dbReference type="NCBI Taxonomy" id="1096246"/>
    <lineage>
        <taxon>Bacteria</taxon>
        <taxon>Bacillati</taxon>
        <taxon>Bacillota</taxon>
        <taxon>Clostridia</taxon>
        <taxon>Lachnospirales</taxon>
        <taxon>Lachnospiraceae</taxon>
        <taxon>Hungatella</taxon>
    </lineage>
</organism>
<proteinExistence type="predicted"/>
<sequence>MKNKMTCRMRNKIRNQTKKLLQPAVLIVCVLALTGCTGKTDSTTSHEPIIQHTDTGAISDPAAALQMA</sequence>
<dbReference type="EMBL" id="QJKD01000013">
    <property type="protein sequence ID" value="PXX49668.1"/>
    <property type="molecule type" value="Genomic_DNA"/>
</dbReference>
<dbReference type="Proteomes" id="UP000248057">
    <property type="component" value="Unassembled WGS sequence"/>
</dbReference>
<evidence type="ECO:0000313" key="2">
    <source>
        <dbReference type="Proteomes" id="UP000248057"/>
    </source>
</evidence>
<reference evidence="1 2" key="1">
    <citation type="submission" date="2018-05" db="EMBL/GenBank/DDBJ databases">
        <title>Genomic Encyclopedia of Type Strains, Phase IV (KMG-IV): sequencing the most valuable type-strain genomes for metagenomic binning, comparative biology and taxonomic classification.</title>
        <authorList>
            <person name="Goeker M."/>
        </authorList>
    </citation>
    <scope>NUCLEOTIDE SEQUENCE [LARGE SCALE GENOMIC DNA]</scope>
    <source>
        <strain evidence="1 2">DSM 24995</strain>
    </source>
</reference>
<comment type="caution">
    <text evidence="1">The sequence shown here is derived from an EMBL/GenBank/DDBJ whole genome shotgun (WGS) entry which is preliminary data.</text>
</comment>
<dbReference type="AlphaFoldDB" id="A0A2V3XYK0"/>
<evidence type="ECO:0000313" key="1">
    <source>
        <dbReference type="EMBL" id="PXX49668.1"/>
    </source>
</evidence>